<feature type="chain" id="PRO_5038990549" evidence="1">
    <location>
        <begin position="30"/>
        <end position="506"/>
    </location>
</feature>
<dbReference type="EMBL" id="SMKL01000009">
    <property type="protein sequence ID" value="TDC53410.1"/>
    <property type="molecule type" value="Genomic_DNA"/>
</dbReference>
<accession>A0A4R4RTU5</accession>
<dbReference type="Pfam" id="PF11329">
    <property type="entry name" value="DUF3131"/>
    <property type="match status" value="1"/>
</dbReference>
<comment type="caution">
    <text evidence="4">The sequence shown here is derived from an EMBL/GenBank/DDBJ whole genome shotgun (WGS) entry which is preliminary data.</text>
</comment>
<dbReference type="Proteomes" id="UP000295621">
    <property type="component" value="Unassembled WGS sequence"/>
</dbReference>
<feature type="domain" description="DUF3131" evidence="3">
    <location>
        <begin position="57"/>
        <end position="190"/>
    </location>
</feature>
<dbReference type="Pfam" id="PF10091">
    <property type="entry name" value="Glycoamylase"/>
    <property type="match status" value="1"/>
</dbReference>
<name>A0A4R4RTU5_9ACTN</name>
<organism evidence="4 5">
    <name type="scientific">Jiangella ureilytica</name>
    <dbReference type="NCBI Taxonomy" id="2530374"/>
    <lineage>
        <taxon>Bacteria</taxon>
        <taxon>Bacillati</taxon>
        <taxon>Actinomycetota</taxon>
        <taxon>Actinomycetes</taxon>
        <taxon>Jiangellales</taxon>
        <taxon>Jiangellaceae</taxon>
        <taxon>Jiangella</taxon>
    </lineage>
</organism>
<gene>
    <name evidence="4" type="ORF">E1212_05730</name>
</gene>
<evidence type="ECO:0000259" key="2">
    <source>
        <dbReference type="Pfam" id="PF10091"/>
    </source>
</evidence>
<evidence type="ECO:0000313" key="4">
    <source>
        <dbReference type="EMBL" id="TDC53410.1"/>
    </source>
</evidence>
<reference evidence="4 5" key="1">
    <citation type="submission" date="2019-02" db="EMBL/GenBank/DDBJ databases">
        <title>Draft genome sequences of novel Actinobacteria.</title>
        <authorList>
            <person name="Sahin N."/>
            <person name="Ay H."/>
            <person name="Saygin H."/>
        </authorList>
    </citation>
    <scope>NUCLEOTIDE SEQUENCE [LARGE SCALE GENOMIC DNA]</scope>
    <source>
        <strain evidence="4 5">KC603</strain>
    </source>
</reference>
<sequence>MQIRSRAKALGSGAVATVLVAGLALPTQAAAPAPAATGAAARPGGGLSADDRATLQRYAEDTWASFVAMTDEASGMPADKLKHDGTTSVQTSTTNIGAYMWSAVVAEELGIIERAELVDRLSVTLDTLEGLERHEESGQFYNWYDHHTGEVITTWPDDGSTVVPHLSSVDNGWLATGLKVVAEAVPELAEPAGVLYDSMDFGFYYRPEVNRILFHYAPSTGAAPCCYDTLVSESRIATYIGIAKGELPRKTYFGTWRSFPNTCDWSWTEQQSAGEHRTYLRQDVWEGSYQYRGIEVVPGWGGSMFEALMPSLFVPEESWGRRSWAVNHPNTVQAHIEHGLEEAQYGYWGFSPSNNTNGGYGVYGVDAIGMDPNGYPSNNDATLVDYGWEDCDKPAQPLPAPEDYTNGVVTPHASFLALRYAPEEAMENLANLESDFDIYSQWGFRDAVNVDTGTVDEWFLSLDQGMVMGAIGNALADDVLRDAFVTPRFQSRVKPVIAMEEFTNYR</sequence>
<evidence type="ECO:0000256" key="1">
    <source>
        <dbReference type="SAM" id="SignalP"/>
    </source>
</evidence>
<evidence type="ECO:0000313" key="5">
    <source>
        <dbReference type="Proteomes" id="UP000295621"/>
    </source>
</evidence>
<evidence type="ECO:0000259" key="3">
    <source>
        <dbReference type="Pfam" id="PF11329"/>
    </source>
</evidence>
<proteinExistence type="predicted"/>
<dbReference type="RefSeq" id="WP_131980235.1">
    <property type="nucleotide sequence ID" value="NZ_SMKL01000009.1"/>
</dbReference>
<dbReference type="InterPro" id="IPR021478">
    <property type="entry name" value="DUF3131"/>
</dbReference>
<feature type="domain" description="Glycoamylase-like" evidence="2">
    <location>
        <begin position="286"/>
        <end position="484"/>
    </location>
</feature>
<dbReference type="InterPro" id="IPR019282">
    <property type="entry name" value="Glycoamylase-like_cons_dom"/>
</dbReference>
<dbReference type="OrthoDB" id="9769991at2"/>
<keyword evidence="5" id="KW-1185">Reference proteome</keyword>
<feature type="signal peptide" evidence="1">
    <location>
        <begin position="1"/>
        <end position="29"/>
    </location>
</feature>
<keyword evidence="1" id="KW-0732">Signal</keyword>
<dbReference type="AlphaFoldDB" id="A0A4R4RTU5"/>
<protein>
    <submittedName>
        <fullName evidence="4">DUF3131 domain-containing protein</fullName>
    </submittedName>
</protein>
<dbReference type="Gene3D" id="1.50.10.140">
    <property type="match status" value="1"/>
</dbReference>